<dbReference type="HAMAP" id="MF_02126">
    <property type="entry name" value="RF_methyltr_PrmC"/>
    <property type="match status" value="1"/>
</dbReference>
<dbReference type="GO" id="GO:0003676">
    <property type="term" value="F:nucleic acid binding"/>
    <property type="evidence" value="ECO:0007669"/>
    <property type="project" value="InterPro"/>
</dbReference>
<sequence length="293" mass="31305">MRARTRSFGDALGEGRRALAGSSPSADRDAELLLLAVSGASRVALRAYPERLLDADALARFRTLVARRAEGWPVAYLLGRQGFRDLDLTVSPEVLIPRPETELLLELALAEPFRRALDLGTGSGALALGLARGHSRARITAVERSTGALAVARGNGERLGLAHIDWRAGDWYAPVAGERFDLIVANPPYIADSEPEPHQGDARFEPRAALIAGPTGLEALQQVIAGAPAHLLAAGRLLVEHGYRQGAPVRALFAAAEFLEITTHRDLAGHERVTAGQLAGPRDFDHDRAPQGA</sequence>
<keyword evidence="2 5" id="KW-0808">Transferase</keyword>
<feature type="binding site" evidence="5">
    <location>
        <begin position="120"/>
        <end position="124"/>
    </location>
    <ligand>
        <name>S-adenosyl-L-methionine</name>
        <dbReference type="ChEBI" id="CHEBI:59789"/>
    </ligand>
</feature>
<comment type="caution">
    <text evidence="9">The sequence shown here is derived from an EMBL/GenBank/DDBJ whole genome shotgun (WGS) entry which is preliminary data.</text>
</comment>
<dbReference type="InterPro" id="IPR002052">
    <property type="entry name" value="DNA_methylase_N6_adenine_CS"/>
</dbReference>
<dbReference type="GO" id="GO:0102559">
    <property type="term" value="F:peptide chain release factor N(5)-glutamine methyltransferase activity"/>
    <property type="evidence" value="ECO:0007669"/>
    <property type="project" value="UniProtKB-EC"/>
</dbReference>
<feature type="binding site" evidence="5">
    <location>
        <position position="186"/>
    </location>
    <ligand>
        <name>S-adenosyl-L-methionine</name>
        <dbReference type="ChEBI" id="CHEBI:59789"/>
    </ligand>
</feature>
<feature type="binding site" evidence="5">
    <location>
        <position position="171"/>
    </location>
    <ligand>
        <name>S-adenosyl-L-methionine</name>
        <dbReference type="ChEBI" id="CHEBI:59789"/>
    </ligand>
</feature>
<accession>A0A2U2N7W6</accession>
<comment type="catalytic activity">
    <reaction evidence="4 5">
        <text>L-glutaminyl-[peptide chain release factor] + S-adenosyl-L-methionine = N(5)-methyl-L-glutaminyl-[peptide chain release factor] + S-adenosyl-L-homocysteine + H(+)</text>
        <dbReference type="Rhea" id="RHEA:42896"/>
        <dbReference type="Rhea" id="RHEA-COMP:10271"/>
        <dbReference type="Rhea" id="RHEA-COMP:10272"/>
        <dbReference type="ChEBI" id="CHEBI:15378"/>
        <dbReference type="ChEBI" id="CHEBI:30011"/>
        <dbReference type="ChEBI" id="CHEBI:57856"/>
        <dbReference type="ChEBI" id="CHEBI:59789"/>
        <dbReference type="ChEBI" id="CHEBI:61891"/>
        <dbReference type="EC" id="2.1.1.297"/>
    </reaction>
</comment>
<feature type="region of interest" description="Disordered" evidence="6">
    <location>
        <begin position="274"/>
        <end position="293"/>
    </location>
</feature>
<evidence type="ECO:0000259" key="7">
    <source>
        <dbReference type="Pfam" id="PF05175"/>
    </source>
</evidence>
<dbReference type="OrthoDB" id="9800643at2"/>
<dbReference type="InterPro" id="IPR019874">
    <property type="entry name" value="RF_methyltr_PrmC"/>
</dbReference>
<evidence type="ECO:0000256" key="2">
    <source>
        <dbReference type="ARBA" id="ARBA00022679"/>
    </source>
</evidence>
<dbReference type="Gene3D" id="3.40.50.150">
    <property type="entry name" value="Vaccinia Virus protein VP39"/>
    <property type="match status" value="1"/>
</dbReference>
<dbReference type="Proteomes" id="UP000245474">
    <property type="component" value="Unassembled WGS sequence"/>
</dbReference>
<dbReference type="InterPro" id="IPR004556">
    <property type="entry name" value="HemK-like"/>
</dbReference>
<evidence type="ECO:0000259" key="8">
    <source>
        <dbReference type="Pfam" id="PF17827"/>
    </source>
</evidence>
<gene>
    <name evidence="5 9" type="primary">prmC</name>
    <name evidence="9" type="ORF">DEM34_02870</name>
</gene>
<dbReference type="EMBL" id="QFFI01000003">
    <property type="protein sequence ID" value="PWG65230.1"/>
    <property type="molecule type" value="Genomic_DNA"/>
</dbReference>
<dbReference type="Pfam" id="PF17827">
    <property type="entry name" value="PrmC_N"/>
    <property type="match status" value="1"/>
</dbReference>
<dbReference type="InterPro" id="IPR050320">
    <property type="entry name" value="N5-glutamine_MTase"/>
</dbReference>
<evidence type="ECO:0000256" key="5">
    <source>
        <dbReference type="HAMAP-Rule" id="MF_02126"/>
    </source>
</evidence>
<dbReference type="RefSeq" id="WP_109676055.1">
    <property type="nucleotide sequence ID" value="NZ_CP086615.1"/>
</dbReference>
<dbReference type="NCBIfam" id="TIGR00536">
    <property type="entry name" value="hemK_fam"/>
    <property type="match status" value="1"/>
</dbReference>
<dbReference type="AlphaFoldDB" id="A0A2U2N7W6"/>
<dbReference type="InterPro" id="IPR007848">
    <property type="entry name" value="Small_mtfrase_dom"/>
</dbReference>
<evidence type="ECO:0000313" key="10">
    <source>
        <dbReference type="Proteomes" id="UP000245474"/>
    </source>
</evidence>
<comment type="function">
    <text evidence="5">Methylates the class 1 translation termination release factors RF1/PrfA and RF2/PrfB on the glutamine residue of the universally conserved GGQ motif.</text>
</comment>
<name>A0A2U2N7W6_9GAMM</name>
<dbReference type="PANTHER" id="PTHR18895:SF74">
    <property type="entry name" value="MTRF1L RELEASE FACTOR GLUTAMINE METHYLTRANSFERASE"/>
    <property type="match status" value="1"/>
</dbReference>
<organism evidence="9 10">
    <name type="scientific">Sediminicurvatus halobius</name>
    <dbReference type="NCBI Taxonomy" id="2182432"/>
    <lineage>
        <taxon>Bacteria</taxon>
        <taxon>Pseudomonadati</taxon>
        <taxon>Pseudomonadota</taxon>
        <taxon>Gammaproteobacteria</taxon>
        <taxon>Chromatiales</taxon>
        <taxon>Ectothiorhodospiraceae</taxon>
        <taxon>Sediminicurvatus</taxon>
    </lineage>
</organism>
<keyword evidence="3 5" id="KW-0949">S-adenosyl-L-methionine</keyword>
<evidence type="ECO:0000313" key="9">
    <source>
        <dbReference type="EMBL" id="PWG65230.1"/>
    </source>
</evidence>
<feature type="domain" description="Release factor glutamine methyltransferase N-terminal" evidence="8">
    <location>
        <begin position="10"/>
        <end position="79"/>
    </location>
</feature>
<evidence type="ECO:0000256" key="6">
    <source>
        <dbReference type="SAM" id="MobiDB-lite"/>
    </source>
</evidence>
<dbReference type="SUPFAM" id="SSF53335">
    <property type="entry name" value="S-adenosyl-L-methionine-dependent methyltransferases"/>
    <property type="match status" value="1"/>
</dbReference>
<dbReference type="PROSITE" id="PS00092">
    <property type="entry name" value="N6_MTASE"/>
    <property type="match status" value="1"/>
</dbReference>
<dbReference type="Pfam" id="PF05175">
    <property type="entry name" value="MTS"/>
    <property type="match status" value="1"/>
</dbReference>
<evidence type="ECO:0000256" key="3">
    <source>
        <dbReference type="ARBA" id="ARBA00022691"/>
    </source>
</evidence>
<proteinExistence type="inferred from homology"/>
<evidence type="ECO:0000256" key="4">
    <source>
        <dbReference type="ARBA" id="ARBA00048391"/>
    </source>
</evidence>
<evidence type="ECO:0000256" key="1">
    <source>
        <dbReference type="ARBA" id="ARBA00022603"/>
    </source>
</evidence>
<dbReference type="PANTHER" id="PTHR18895">
    <property type="entry name" value="HEMK METHYLTRANSFERASE"/>
    <property type="match status" value="1"/>
</dbReference>
<dbReference type="NCBIfam" id="TIGR03534">
    <property type="entry name" value="RF_mod_PrmC"/>
    <property type="match status" value="1"/>
</dbReference>
<dbReference type="InterPro" id="IPR029063">
    <property type="entry name" value="SAM-dependent_MTases_sf"/>
</dbReference>
<protein>
    <recommendedName>
        <fullName evidence="5">Release factor glutamine methyltransferase</fullName>
        <shortName evidence="5">RF MTase</shortName>
        <ecNumber evidence="5">2.1.1.297</ecNumber>
    </recommendedName>
    <alternativeName>
        <fullName evidence="5">N5-glutamine methyltransferase PrmC</fullName>
    </alternativeName>
    <alternativeName>
        <fullName evidence="5">Protein-(glutamine-N5) MTase PrmC</fullName>
    </alternativeName>
    <alternativeName>
        <fullName evidence="5">Protein-glutamine N-methyltransferase PrmC</fullName>
    </alternativeName>
</protein>
<feature type="binding site" evidence="5">
    <location>
        <position position="143"/>
    </location>
    <ligand>
        <name>S-adenosyl-L-methionine</name>
        <dbReference type="ChEBI" id="CHEBI:59789"/>
    </ligand>
</feature>
<dbReference type="EC" id="2.1.1.297" evidence="5"/>
<dbReference type="InterPro" id="IPR040758">
    <property type="entry name" value="PrmC_N"/>
</dbReference>
<keyword evidence="10" id="KW-1185">Reference proteome</keyword>
<feature type="compositionally biased region" description="Basic and acidic residues" evidence="6">
    <location>
        <begin position="282"/>
        <end position="293"/>
    </location>
</feature>
<dbReference type="GO" id="GO:0032259">
    <property type="term" value="P:methylation"/>
    <property type="evidence" value="ECO:0007669"/>
    <property type="project" value="UniProtKB-KW"/>
</dbReference>
<feature type="binding site" evidence="5">
    <location>
        <begin position="186"/>
        <end position="189"/>
    </location>
    <ligand>
        <name>substrate</name>
    </ligand>
</feature>
<dbReference type="CDD" id="cd02440">
    <property type="entry name" value="AdoMet_MTases"/>
    <property type="match status" value="1"/>
</dbReference>
<reference evidence="9 10" key="1">
    <citation type="submission" date="2018-05" db="EMBL/GenBank/DDBJ databases">
        <title>Spiribacter halobius sp. nov., a moderately halophilic bacterium isolated from marine solar saltern.</title>
        <authorList>
            <person name="Zheng W.-S."/>
            <person name="Lu D.-C."/>
            <person name="Du Z.-J."/>
        </authorList>
    </citation>
    <scope>NUCLEOTIDE SEQUENCE [LARGE SCALE GENOMIC DNA]</scope>
    <source>
        <strain evidence="9 10">E85</strain>
    </source>
</reference>
<comment type="similarity">
    <text evidence="5">Belongs to the protein N5-glutamine methyltransferase family. PrmC subfamily.</text>
</comment>
<keyword evidence="1 5" id="KW-0489">Methyltransferase</keyword>
<feature type="domain" description="Methyltransferase small" evidence="7">
    <location>
        <begin position="101"/>
        <end position="194"/>
    </location>
</feature>
<dbReference type="Gene3D" id="1.10.8.10">
    <property type="entry name" value="DNA helicase RuvA subunit, C-terminal domain"/>
    <property type="match status" value="1"/>
</dbReference>